<dbReference type="FunFam" id="3.30.565.10:FF:000010">
    <property type="entry name" value="Sensor histidine kinase RcsC"/>
    <property type="match status" value="1"/>
</dbReference>
<dbReference type="InterPro" id="IPR001789">
    <property type="entry name" value="Sig_transdc_resp-reg_receiver"/>
</dbReference>
<dbReference type="CDD" id="cd00082">
    <property type="entry name" value="HisKA"/>
    <property type="match status" value="1"/>
</dbReference>
<dbReference type="SUPFAM" id="SSF55785">
    <property type="entry name" value="PYP-like sensor domain (PAS domain)"/>
    <property type="match status" value="1"/>
</dbReference>
<dbReference type="NCBIfam" id="TIGR00229">
    <property type="entry name" value="sensory_box"/>
    <property type="match status" value="1"/>
</dbReference>
<sequence>MLTQKLGRMRVRSVQTAILAVFGVLSLSLLIPLWVIVTDRLNEMQSARRDNVIWTITQLEVEYLELEKAILVLELNGPEMLPELHRRFNVFYSRVGTLRQSPLYRTAITEAGEAANLELLQVRLERLLPLMDGHDAELMSQLGVFRAQVAAMRTPIQRIVKNGNFVLVTRIEEARKETAVLVRRLGVASLVLFGSLFGAAVLYARLFAVYKRRAKENLQTSLRLSTVISTSPDAIIVADSAGGILDFNDAAERLFGVEHSHAIGQRIAELVRPDTDEADVLPEREKNFFRRRMAGQRQDGSTVPLEVSQGSTAFERRRVYVYFLRDITERLQSEAALQASLDKARAGERAKAHFLAVMSHEMRTPLNGILGVVDLMRDSVTTEKDRHYLALLEKSGQVLLEHVNEVLDITAIEAQGITLNVAPFHLDPLLEELISTFTPVAKARGNRLELSCSPEVLGYFQGDLMRLRQIIANLLSNAIKFTENGRIDLVVSACPVNGGQEIEIQVADTGVGIPEENQAYVFDDFVRVGRGRASQVEGTGLGLGIVRRIVTAMGGQVGLDSIKGEGSLFWVRLVLPEAQVQAVETVIETDQNKDLRPMEILMVEDNPTNRFVLREMLEQDGHFVTEAENGKIGAELAQDRHFDTILMDINMPVMGGVEATRLIRAGGASKGVRIIALTAHVLDQDTQFYREVGMNGVVSKPISRRNIRRVLGGKTARTEDGRRSRTLDRVVLSQLCKTLPSDRMAHTISGVLTEGDDYIAALEGRSALTQEEVLDMTHTFAGSCAIMGATRLRNTLARLEETLRRQQDVDLNPWIAPLQTLWRETRAELEDFTAEIRGNRKG</sequence>
<dbReference type="InterPro" id="IPR004358">
    <property type="entry name" value="Sig_transdc_His_kin-like_C"/>
</dbReference>
<dbReference type="PANTHER" id="PTHR43047">
    <property type="entry name" value="TWO-COMPONENT HISTIDINE PROTEIN KINASE"/>
    <property type="match status" value="1"/>
</dbReference>
<dbReference type="EC" id="2.7.13.3" evidence="3"/>
<dbReference type="InterPro" id="IPR008207">
    <property type="entry name" value="Sig_transdc_His_kin_Hpt_dom"/>
</dbReference>
<dbReference type="CDD" id="cd17546">
    <property type="entry name" value="REC_hyHK_CKI1_RcsC-like"/>
    <property type="match status" value="1"/>
</dbReference>
<dbReference type="Gene3D" id="1.20.120.160">
    <property type="entry name" value="HPT domain"/>
    <property type="match status" value="1"/>
</dbReference>
<evidence type="ECO:0000256" key="10">
    <source>
        <dbReference type="ARBA" id="ARBA00022840"/>
    </source>
</evidence>
<keyword evidence="5" id="KW-0997">Cell inner membrane</keyword>
<keyword evidence="8 15" id="KW-0812">Transmembrane</keyword>
<dbReference type="CDD" id="cd00130">
    <property type="entry name" value="PAS"/>
    <property type="match status" value="1"/>
</dbReference>
<evidence type="ECO:0000313" key="20">
    <source>
        <dbReference type="Proteomes" id="UP000316030"/>
    </source>
</evidence>
<dbReference type="PROSITE" id="PS50110">
    <property type="entry name" value="RESPONSE_REGULATORY"/>
    <property type="match status" value="1"/>
</dbReference>
<dbReference type="Gene3D" id="1.10.287.130">
    <property type="match status" value="1"/>
</dbReference>
<organism evidence="19 20">
    <name type="scientific">Thalassovita litoralis</name>
    <dbReference type="NCBI Taxonomy" id="1010611"/>
    <lineage>
        <taxon>Bacteria</taxon>
        <taxon>Pseudomonadati</taxon>
        <taxon>Pseudomonadota</taxon>
        <taxon>Alphaproteobacteria</taxon>
        <taxon>Rhodobacterales</taxon>
        <taxon>Roseobacteraceae</taxon>
        <taxon>Thalassovita</taxon>
    </lineage>
</organism>
<keyword evidence="4" id="KW-1003">Cell membrane</keyword>
<evidence type="ECO:0000256" key="1">
    <source>
        <dbReference type="ARBA" id="ARBA00000085"/>
    </source>
</evidence>
<dbReference type="SUPFAM" id="SSF47384">
    <property type="entry name" value="Homodimeric domain of signal transducing histidine kinase"/>
    <property type="match status" value="1"/>
</dbReference>
<proteinExistence type="predicted"/>
<dbReference type="Gene3D" id="3.30.565.10">
    <property type="entry name" value="Histidine kinase-like ATPase, C-terminal domain"/>
    <property type="match status" value="1"/>
</dbReference>
<feature type="domain" description="Histidine kinase" evidence="16">
    <location>
        <begin position="357"/>
        <end position="577"/>
    </location>
</feature>
<dbReference type="InterPro" id="IPR003661">
    <property type="entry name" value="HisK_dim/P_dom"/>
</dbReference>
<evidence type="ECO:0000256" key="5">
    <source>
        <dbReference type="ARBA" id="ARBA00022519"/>
    </source>
</evidence>
<gene>
    <name evidence="19" type="ORF">SAMN06265173_10418</name>
</gene>
<dbReference type="InterPro" id="IPR005467">
    <property type="entry name" value="His_kinase_dom"/>
</dbReference>
<keyword evidence="9" id="KW-0418">Kinase</keyword>
<dbReference type="Pfam" id="PF02518">
    <property type="entry name" value="HATPase_c"/>
    <property type="match status" value="1"/>
</dbReference>
<feature type="domain" description="Response regulatory" evidence="17">
    <location>
        <begin position="599"/>
        <end position="715"/>
    </location>
</feature>
<evidence type="ECO:0000259" key="18">
    <source>
        <dbReference type="PROSITE" id="PS50112"/>
    </source>
</evidence>
<dbReference type="RefSeq" id="WP_142492296.1">
    <property type="nucleotide sequence ID" value="NZ_FXTO01000004.1"/>
</dbReference>
<keyword evidence="20" id="KW-1185">Reference proteome</keyword>
<dbReference type="InterPro" id="IPR036097">
    <property type="entry name" value="HisK_dim/P_sf"/>
</dbReference>
<evidence type="ECO:0000259" key="17">
    <source>
        <dbReference type="PROSITE" id="PS50110"/>
    </source>
</evidence>
<dbReference type="SUPFAM" id="SSF47226">
    <property type="entry name" value="Histidine-containing phosphotransfer domain, HPT domain"/>
    <property type="match status" value="1"/>
</dbReference>
<dbReference type="InterPro" id="IPR013767">
    <property type="entry name" value="PAS_fold"/>
</dbReference>
<dbReference type="PROSITE" id="PS50109">
    <property type="entry name" value="HIS_KIN"/>
    <property type="match status" value="1"/>
</dbReference>
<dbReference type="Gene3D" id="3.40.50.2300">
    <property type="match status" value="1"/>
</dbReference>
<keyword evidence="13 15" id="KW-0472">Membrane</keyword>
<dbReference type="InterPro" id="IPR035965">
    <property type="entry name" value="PAS-like_dom_sf"/>
</dbReference>
<dbReference type="SMART" id="SM00387">
    <property type="entry name" value="HATPase_c"/>
    <property type="match status" value="1"/>
</dbReference>
<dbReference type="SUPFAM" id="SSF52172">
    <property type="entry name" value="CheY-like"/>
    <property type="match status" value="1"/>
</dbReference>
<evidence type="ECO:0000256" key="2">
    <source>
        <dbReference type="ARBA" id="ARBA00004429"/>
    </source>
</evidence>
<evidence type="ECO:0000256" key="15">
    <source>
        <dbReference type="SAM" id="Phobius"/>
    </source>
</evidence>
<dbReference type="PROSITE" id="PS50112">
    <property type="entry name" value="PAS"/>
    <property type="match status" value="1"/>
</dbReference>
<dbReference type="SMART" id="SM00091">
    <property type="entry name" value="PAS"/>
    <property type="match status" value="1"/>
</dbReference>
<dbReference type="GO" id="GO:0006355">
    <property type="term" value="P:regulation of DNA-templated transcription"/>
    <property type="evidence" value="ECO:0007669"/>
    <property type="project" value="InterPro"/>
</dbReference>
<dbReference type="InterPro" id="IPR036890">
    <property type="entry name" value="HATPase_C_sf"/>
</dbReference>
<feature type="modified residue" description="4-aspartylphosphate" evidence="14">
    <location>
        <position position="648"/>
    </location>
</feature>
<evidence type="ECO:0000313" key="19">
    <source>
        <dbReference type="EMBL" id="SMO49858.1"/>
    </source>
</evidence>
<dbReference type="EMBL" id="FXTO01000004">
    <property type="protein sequence ID" value="SMO49858.1"/>
    <property type="molecule type" value="Genomic_DNA"/>
</dbReference>
<dbReference type="PANTHER" id="PTHR43047:SF64">
    <property type="entry name" value="HISTIDINE KINASE CONTAINING CHEY-HOMOLOGOUS RECEIVER DOMAIN AND PAS DOMAIN-RELATED"/>
    <property type="match status" value="1"/>
</dbReference>
<evidence type="ECO:0000256" key="6">
    <source>
        <dbReference type="ARBA" id="ARBA00022553"/>
    </source>
</evidence>
<feature type="transmembrane region" description="Helical" evidence="15">
    <location>
        <begin position="16"/>
        <end position="37"/>
    </location>
</feature>
<keyword evidence="11 15" id="KW-1133">Transmembrane helix</keyword>
<dbReference type="Proteomes" id="UP000316030">
    <property type="component" value="Unassembled WGS sequence"/>
</dbReference>
<evidence type="ECO:0000256" key="13">
    <source>
        <dbReference type="ARBA" id="ARBA00023136"/>
    </source>
</evidence>
<dbReference type="InterPro" id="IPR003594">
    <property type="entry name" value="HATPase_dom"/>
</dbReference>
<dbReference type="SMART" id="SM00388">
    <property type="entry name" value="HisKA"/>
    <property type="match status" value="1"/>
</dbReference>
<evidence type="ECO:0000256" key="12">
    <source>
        <dbReference type="ARBA" id="ARBA00023012"/>
    </source>
</evidence>
<dbReference type="GO" id="GO:0000155">
    <property type="term" value="F:phosphorelay sensor kinase activity"/>
    <property type="evidence" value="ECO:0007669"/>
    <property type="project" value="InterPro"/>
</dbReference>
<evidence type="ECO:0000256" key="9">
    <source>
        <dbReference type="ARBA" id="ARBA00022777"/>
    </source>
</evidence>
<dbReference type="Pfam" id="PF00512">
    <property type="entry name" value="HisKA"/>
    <property type="match status" value="1"/>
</dbReference>
<comment type="subcellular location">
    <subcellularLocation>
        <location evidence="2">Cell inner membrane</location>
        <topology evidence="2">Multi-pass membrane protein</topology>
    </subcellularLocation>
</comment>
<protein>
    <recommendedName>
        <fullName evidence="3">histidine kinase</fullName>
        <ecNumber evidence="3">2.7.13.3</ecNumber>
    </recommendedName>
</protein>
<dbReference type="InterPro" id="IPR011006">
    <property type="entry name" value="CheY-like_superfamily"/>
</dbReference>
<accession>A0A521BRR2</accession>
<dbReference type="InterPro" id="IPR036641">
    <property type="entry name" value="HPT_dom_sf"/>
</dbReference>
<dbReference type="PRINTS" id="PR00344">
    <property type="entry name" value="BCTRLSENSOR"/>
</dbReference>
<reference evidence="19 20" key="1">
    <citation type="submission" date="2017-05" db="EMBL/GenBank/DDBJ databases">
        <authorList>
            <person name="Varghese N."/>
            <person name="Submissions S."/>
        </authorList>
    </citation>
    <scope>NUCLEOTIDE SEQUENCE [LARGE SCALE GENOMIC DNA]</scope>
    <source>
        <strain evidence="19 20">DSM 29506</strain>
    </source>
</reference>
<dbReference type="SMART" id="SM00448">
    <property type="entry name" value="REC"/>
    <property type="match status" value="1"/>
</dbReference>
<dbReference type="Pfam" id="PF01627">
    <property type="entry name" value="Hpt"/>
    <property type="match status" value="1"/>
</dbReference>
<evidence type="ECO:0000256" key="11">
    <source>
        <dbReference type="ARBA" id="ARBA00022989"/>
    </source>
</evidence>
<dbReference type="CDD" id="cd16922">
    <property type="entry name" value="HATPase_EvgS-ArcB-TorS-like"/>
    <property type="match status" value="1"/>
</dbReference>
<evidence type="ECO:0000256" key="7">
    <source>
        <dbReference type="ARBA" id="ARBA00022679"/>
    </source>
</evidence>
<feature type="transmembrane region" description="Helical" evidence="15">
    <location>
        <begin position="185"/>
        <end position="210"/>
    </location>
</feature>
<evidence type="ECO:0000256" key="4">
    <source>
        <dbReference type="ARBA" id="ARBA00022475"/>
    </source>
</evidence>
<dbReference type="AlphaFoldDB" id="A0A521BRR2"/>
<name>A0A521BRR2_9RHOB</name>
<keyword evidence="6 14" id="KW-0597">Phosphoprotein</keyword>
<keyword evidence="7" id="KW-0808">Transferase</keyword>
<dbReference type="SUPFAM" id="SSF55874">
    <property type="entry name" value="ATPase domain of HSP90 chaperone/DNA topoisomerase II/histidine kinase"/>
    <property type="match status" value="1"/>
</dbReference>
<feature type="domain" description="PAS" evidence="18">
    <location>
        <begin position="220"/>
        <end position="277"/>
    </location>
</feature>
<dbReference type="OrthoDB" id="9801651at2"/>
<dbReference type="InterPro" id="IPR000014">
    <property type="entry name" value="PAS"/>
</dbReference>
<dbReference type="Pfam" id="PF00072">
    <property type="entry name" value="Response_reg"/>
    <property type="match status" value="1"/>
</dbReference>
<evidence type="ECO:0000256" key="8">
    <source>
        <dbReference type="ARBA" id="ARBA00022692"/>
    </source>
</evidence>
<dbReference type="Gene3D" id="3.30.450.20">
    <property type="entry name" value="PAS domain"/>
    <property type="match status" value="1"/>
</dbReference>
<keyword evidence="10" id="KW-0067">ATP-binding</keyword>
<comment type="catalytic activity">
    <reaction evidence="1">
        <text>ATP + protein L-histidine = ADP + protein N-phospho-L-histidine.</text>
        <dbReference type="EC" id="2.7.13.3"/>
    </reaction>
</comment>
<keyword evidence="12" id="KW-0902">Two-component regulatory system</keyword>
<dbReference type="Pfam" id="PF00989">
    <property type="entry name" value="PAS"/>
    <property type="match status" value="1"/>
</dbReference>
<dbReference type="GO" id="GO:0005886">
    <property type="term" value="C:plasma membrane"/>
    <property type="evidence" value="ECO:0007669"/>
    <property type="project" value="UniProtKB-SubCell"/>
</dbReference>
<evidence type="ECO:0000256" key="3">
    <source>
        <dbReference type="ARBA" id="ARBA00012438"/>
    </source>
</evidence>
<keyword evidence="10" id="KW-0547">Nucleotide-binding</keyword>
<evidence type="ECO:0000259" key="16">
    <source>
        <dbReference type="PROSITE" id="PS50109"/>
    </source>
</evidence>
<evidence type="ECO:0000256" key="14">
    <source>
        <dbReference type="PROSITE-ProRule" id="PRU00169"/>
    </source>
</evidence>